<name>A0A1I2DCI0_9BACL</name>
<sequence length="79" mass="9114">MSRPHQWWGEKWKGYGIWRIIVVIIRLILICLENGTRDSHNKQEETAGAAVSSVSIIFRTNQELEPGICPSHYHRSELA</sequence>
<accession>A0A1I2DCI0</accession>
<dbReference type="STRING" id="1045775.SAMN05216378_4056"/>
<feature type="transmembrane region" description="Helical" evidence="1">
    <location>
        <begin position="12"/>
        <end position="32"/>
    </location>
</feature>
<evidence type="ECO:0000256" key="1">
    <source>
        <dbReference type="SAM" id="Phobius"/>
    </source>
</evidence>
<reference evidence="3" key="1">
    <citation type="submission" date="2016-10" db="EMBL/GenBank/DDBJ databases">
        <authorList>
            <person name="Varghese N."/>
            <person name="Submissions S."/>
        </authorList>
    </citation>
    <scope>NUCLEOTIDE SEQUENCE [LARGE SCALE GENOMIC DNA]</scope>
    <source>
        <strain evidence="3">CGMCC 1.10784</strain>
    </source>
</reference>
<keyword evidence="1" id="KW-0472">Membrane</keyword>
<dbReference type="Proteomes" id="UP000198855">
    <property type="component" value="Unassembled WGS sequence"/>
</dbReference>
<organism evidence="2 3">
    <name type="scientific">Paenibacillus catalpae</name>
    <dbReference type="NCBI Taxonomy" id="1045775"/>
    <lineage>
        <taxon>Bacteria</taxon>
        <taxon>Bacillati</taxon>
        <taxon>Bacillota</taxon>
        <taxon>Bacilli</taxon>
        <taxon>Bacillales</taxon>
        <taxon>Paenibacillaceae</taxon>
        <taxon>Paenibacillus</taxon>
    </lineage>
</organism>
<gene>
    <name evidence="2" type="ORF">SAMN05216378_4056</name>
</gene>
<proteinExistence type="predicted"/>
<keyword evidence="3" id="KW-1185">Reference proteome</keyword>
<keyword evidence="1" id="KW-0812">Transmembrane</keyword>
<keyword evidence="1" id="KW-1133">Transmembrane helix</keyword>
<evidence type="ECO:0000313" key="2">
    <source>
        <dbReference type="EMBL" id="SFE78234.1"/>
    </source>
</evidence>
<dbReference type="EMBL" id="FOMT01000004">
    <property type="protein sequence ID" value="SFE78234.1"/>
    <property type="molecule type" value="Genomic_DNA"/>
</dbReference>
<evidence type="ECO:0000313" key="3">
    <source>
        <dbReference type="Proteomes" id="UP000198855"/>
    </source>
</evidence>
<protein>
    <submittedName>
        <fullName evidence="2">Uncharacterized protein</fullName>
    </submittedName>
</protein>
<dbReference type="AlphaFoldDB" id="A0A1I2DCI0"/>